<sequence>MAKKSMIREVPDDHEASAVADHHLVGIHRVLLQGLYVFQVPPADVVVRHAGGDEERMSAVGRGASRGRGRASSGHGSRCLPEARDLHDEDVSSFGAQQQQLPRGVSQHGGHPGHTGGGTEEEERRRRRRRRRRGA</sequence>
<dbReference type="AlphaFoldDB" id="A0A4Z2GBW5"/>
<dbReference type="Proteomes" id="UP000314294">
    <property type="component" value="Unassembled WGS sequence"/>
</dbReference>
<evidence type="ECO:0000313" key="3">
    <source>
        <dbReference type="Proteomes" id="UP000314294"/>
    </source>
</evidence>
<name>A0A4Z2GBW5_9TELE</name>
<dbReference type="EMBL" id="SRLO01000612">
    <property type="protein sequence ID" value="TNN50585.1"/>
    <property type="molecule type" value="Genomic_DNA"/>
</dbReference>
<gene>
    <name evidence="2" type="ORF">EYF80_039225</name>
</gene>
<keyword evidence="3" id="KW-1185">Reference proteome</keyword>
<evidence type="ECO:0000256" key="1">
    <source>
        <dbReference type="SAM" id="MobiDB-lite"/>
    </source>
</evidence>
<protein>
    <submittedName>
        <fullName evidence="2">Uncharacterized protein</fullName>
    </submittedName>
</protein>
<evidence type="ECO:0000313" key="2">
    <source>
        <dbReference type="EMBL" id="TNN50585.1"/>
    </source>
</evidence>
<feature type="compositionally biased region" description="Basic residues" evidence="1">
    <location>
        <begin position="125"/>
        <end position="135"/>
    </location>
</feature>
<feature type="compositionally biased region" description="Basic and acidic residues" evidence="1">
    <location>
        <begin position="81"/>
        <end position="90"/>
    </location>
</feature>
<comment type="caution">
    <text evidence="2">The sequence shown here is derived from an EMBL/GenBank/DDBJ whole genome shotgun (WGS) entry which is preliminary data.</text>
</comment>
<organism evidence="2 3">
    <name type="scientific">Liparis tanakae</name>
    <name type="common">Tanaka's snailfish</name>
    <dbReference type="NCBI Taxonomy" id="230148"/>
    <lineage>
        <taxon>Eukaryota</taxon>
        <taxon>Metazoa</taxon>
        <taxon>Chordata</taxon>
        <taxon>Craniata</taxon>
        <taxon>Vertebrata</taxon>
        <taxon>Euteleostomi</taxon>
        <taxon>Actinopterygii</taxon>
        <taxon>Neopterygii</taxon>
        <taxon>Teleostei</taxon>
        <taxon>Neoteleostei</taxon>
        <taxon>Acanthomorphata</taxon>
        <taxon>Eupercaria</taxon>
        <taxon>Perciformes</taxon>
        <taxon>Cottioidei</taxon>
        <taxon>Cottales</taxon>
        <taxon>Liparidae</taxon>
        <taxon>Liparis</taxon>
    </lineage>
</organism>
<accession>A0A4Z2GBW5</accession>
<proteinExistence type="predicted"/>
<reference evidence="2 3" key="1">
    <citation type="submission" date="2019-03" db="EMBL/GenBank/DDBJ databases">
        <title>First draft genome of Liparis tanakae, snailfish: a comprehensive survey of snailfish specific genes.</title>
        <authorList>
            <person name="Kim W."/>
            <person name="Song I."/>
            <person name="Jeong J.-H."/>
            <person name="Kim D."/>
            <person name="Kim S."/>
            <person name="Ryu S."/>
            <person name="Song J.Y."/>
            <person name="Lee S.K."/>
        </authorList>
    </citation>
    <scope>NUCLEOTIDE SEQUENCE [LARGE SCALE GENOMIC DNA]</scope>
    <source>
        <tissue evidence="2">Muscle</tissue>
    </source>
</reference>
<feature type="region of interest" description="Disordered" evidence="1">
    <location>
        <begin position="49"/>
        <end position="135"/>
    </location>
</feature>